<dbReference type="EMBL" id="JEMY01000024">
    <property type="protein sequence ID" value="EXI88806.1"/>
    <property type="molecule type" value="Genomic_DNA"/>
</dbReference>
<dbReference type="eggNOG" id="ENOG502ZRPJ">
    <property type="taxonomic scope" value="Bacteria"/>
</dbReference>
<gene>
    <name evidence="1" type="ORF">AW11_01909</name>
</gene>
<sequence>MSLMVERVANLKTPEECAMFERNVLERGRPDLAVAARKRALELRAQKYGAGSEPERQCLEAVYAYEGVLSARNGKATRDLRTWQLIKRHGIIGAVERTVNRDPDVTGYPALCELGLEDYAFEEVVVRHPDLFSAASVECSRTRIDGWKAPG</sequence>
<accession>A0A011PMX3</accession>
<dbReference type="Proteomes" id="UP000022141">
    <property type="component" value="Unassembled WGS sequence"/>
</dbReference>
<proteinExistence type="predicted"/>
<evidence type="ECO:0000313" key="1">
    <source>
        <dbReference type="EMBL" id="EXI88806.1"/>
    </source>
</evidence>
<dbReference type="STRING" id="1454004.AW11_01909"/>
<name>A0A011PMX3_ACCRE</name>
<comment type="caution">
    <text evidence="1">The sequence shown here is derived from an EMBL/GenBank/DDBJ whole genome shotgun (WGS) entry which is preliminary data.</text>
</comment>
<keyword evidence="2" id="KW-1185">Reference proteome</keyword>
<dbReference type="AlphaFoldDB" id="A0A011PMX3"/>
<dbReference type="PATRIC" id="fig|1454004.3.peg.1972"/>
<organism evidence="1 2">
    <name type="scientific">Accumulibacter regalis</name>
    <dbReference type="NCBI Taxonomy" id="522306"/>
    <lineage>
        <taxon>Bacteria</taxon>
        <taxon>Pseudomonadati</taxon>
        <taxon>Pseudomonadota</taxon>
        <taxon>Betaproteobacteria</taxon>
        <taxon>Candidatus Accumulibacter</taxon>
    </lineage>
</organism>
<protein>
    <submittedName>
        <fullName evidence="1">Uncharacterized protein</fullName>
    </submittedName>
</protein>
<evidence type="ECO:0000313" key="2">
    <source>
        <dbReference type="Proteomes" id="UP000022141"/>
    </source>
</evidence>
<reference evidence="1" key="1">
    <citation type="submission" date="2014-02" db="EMBL/GenBank/DDBJ databases">
        <title>Expanding our view of genomic diversity in Candidatus Accumulibacter clades.</title>
        <authorList>
            <person name="Skennerton C.T."/>
            <person name="Barr J.J."/>
            <person name="Slater F.R."/>
            <person name="Bond P.L."/>
            <person name="Tyson G.W."/>
        </authorList>
    </citation>
    <scope>NUCLEOTIDE SEQUENCE [LARGE SCALE GENOMIC DNA]</scope>
</reference>